<evidence type="ECO:0000256" key="4">
    <source>
        <dbReference type="ARBA" id="ARBA00023054"/>
    </source>
</evidence>
<feature type="domain" description="Multidrug resistance protein MdtA-like beta-barrel" evidence="8">
    <location>
        <begin position="224"/>
        <end position="316"/>
    </location>
</feature>
<evidence type="ECO:0000256" key="3">
    <source>
        <dbReference type="ARBA" id="ARBA00022448"/>
    </source>
</evidence>
<dbReference type="InterPro" id="IPR058625">
    <property type="entry name" value="MdtA-like_BSH"/>
</dbReference>
<dbReference type="Pfam" id="PF25917">
    <property type="entry name" value="BSH_RND"/>
    <property type="match status" value="1"/>
</dbReference>
<evidence type="ECO:0000313" key="11">
    <source>
        <dbReference type="Proteomes" id="UP000324298"/>
    </source>
</evidence>
<evidence type="ECO:0000259" key="8">
    <source>
        <dbReference type="Pfam" id="PF25944"/>
    </source>
</evidence>
<dbReference type="OrthoDB" id="9784484at2"/>
<dbReference type="Pfam" id="PF25944">
    <property type="entry name" value="Beta-barrel_RND"/>
    <property type="match status" value="1"/>
</dbReference>
<feature type="region of interest" description="Disordered" evidence="6">
    <location>
        <begin position="267"/>
        <end position="286"/>
    </location>
</feature>
<reference evidence="10 11" key="1">
    <citation type="submission" date="2019-04" db="EMBL/GenBank/DDBJ databases">
        <title>Geobacter ruber sp. nov., ferric-reducing bacteria isolated from paddy soil.</title>
        <authorList>
            <person name="Xu Z."/>
            <person name="Masuda Y."/>
            <person name="Itoh H."/>
            <person name="Senoo K."/>
        </authorList>
    </citation>
    <scope>NUCLEOTIDE SEQUENCE [LARGE SCALE GENOMIC DNA]</scope>
    <source>
        <strain evidence="10 11">Red88</strain>
    </source>
</reference>
<dbReference type="GO" id="GO:1990195">
    <property type="term" value="C:macrolide transmembrane transporter complex"/>
    <property type="evidence" value="ECO:0007669"/>
    <property type="project" value="InterPro"/>
</dbReference>
<dbReference type="NCBIfam" id="TIGR01730">
    <property type="entry name" value="RND_mfp"/>
    <property type="match status" value="1"/>
</dbReference>
<dbReference type="InterPro" id="IPR058623">
    <property type="entry name" value="MacA"/>
</dbReference>
<dbReference type="PANTHER" id="PTHR30469">
    <property type="entry name" value="MULTIDRUG RESISTANCE PROTEIN MDTA"/>
    <property type="match status" value="1"/>
</dbReference>
<protein>
    <submittedName>
        <fullName evidence="10">Macrolide transporter subunit MacA</fullName>
    </submittedName>
</protein>
<dbReference type="AlphaFoldDB" id="A0A5A9X981"/>
<dbReference type="GO" id="GO:0015562">
    <property type="term" value="F:efflux transmembrane transporter activity"/>
    <property type="evidence" value="ECO:0007669"/>
    <property type="project" value="TreeGrafter"/>
</dbReference>
<dbReference type="PANTHER" id="PTHR30469:SF33">
    <property type="entry name" value="SLR1207 PROTEIN"/>
    <property type="match status" value="1"/>
</dbReference>
<keyword evidence="3" id="KW-0813">Transport</keyword>
<organism evidence="10 11">
    <name type="scientific">Oryzomonas rubra</name>
    <dbReference type="NCBI Taxonomy" id="2509454"/>
    <lineage>
        <taxon>Bacteria</taxon>
        <taxon>Pseudomonadati</taxon>
        <taxon>Thermodesulfobacteriota</taxon>
        <taxon>Desulfuromonadia</taxon>
        <taxon>Geobacterales</taxon>
        <taxon>Geobacteraceae</taxon>
        <taxon>Oryzomonas</taxon>
    </lineage>
</organism>
<dbReference type="Gene3D" id="2.40.50.100">
    <property type="match status" value="1"/>
</dbReference>
<keyword evidence="11" id="KW-1185">Reference proteome</keyword>
<sequence>MTKLARKRIIIALGIVALLAGGGFGVRHFFFAKPKVTYVTASASRMDIEESVLASGILKAFKTVAVGAQVSGQLKTLHVALGDRVKKGQLVAEIDSVTQLNSLKDAEAQVENLRAQKRSSQALLKQYALAWQRQSQMASQDAASHADLESAQASLDSTRHTIASLDAQIKKAIIAVDTAKANLGYTQISAPMDGTVISIDTDEGQTVVSTQSATTIITLATLDTITVKAKISEADVMRVKPGLTTYFTLLGDADTRYYSKLRAIEPGPVSSSTSSTTTSSSSSSTSSSAVYYYGLFEVPNPDNKLRVSMTAQVSIVLNEAKHALCIPTSALGDKLKDGRYTVRVLKNDAPDTRTIRVGINNSVYAQVLEGLREGDKVVVGDSTSVPATTTSQHPGPPPGGRR</sequence>
<dbReference type="InterPro" id="IPR058627">
    <property type="entry name" value="MdtA-like_C"/>
</dbReference>
<keyword evidence="4 5" id="KW-0175">Coiled coil</keyword>
<evidence type="ECO:0000256" key="6">
    <source>
        <dbReference type="SAM" id="MobiDB-lite"/>
    </source>
</evidence>
<dbReference type="InterPro" id="IPR030190">
    <property type="entry name" value="MacA_alpha-hairpin_sf"/>
</dbReference>
<evidence type="ECO:0000313" key="10">
    <source>
        <dbReference type="EMBL" id="KAA0888998.1"/>
    </source>
</evidence>
<evidence type="ECO:0000259" key="7">
    <source>
        <dbReference type="Pfam" id="PF25917"/>
    </source>
</evidence>
<evidence type="ECO:0000259" key="9">
    <source>
        <dbReference type="Pfam" id="PF25967"/>
    </source>
</evidence>
<dbReference type="Gene3D" id="6.10.140.1990">
    <property type="match status" value="1"/>
</dbReference>
<proteinExistence type="inferred from homology"/>
<dbReference type="InterPro" id="IPR058626">
    <property type="entry name" value="MdtA-like_b-barrel"/>
</dbReference>
<evidence type="ECO:0000256" key="2">
    <source>
        <dbReference type="ARBA" id="ARBA00009477"/>
    </source>
</evidence>
<evidence type="ECO:0000256" key="5">
    <source>
        <dbReference type="SAM" id="Coils"/>
    </source>
</evidence>
<evidence type="ECO:0000256" key="1">
    <source>
        <dbReference type="ARBA" id="ARBA00004236"/>
    </source>
</evidence>
<dbReference type="InterPro" id="IPR006143">
    <property type="entry name" value="RND_pump_MFP"/>
</dbReference>
<name>A0A5A9X981_9BACT</name>
<dbReference type="EMBL" id="SRSD01000009">
    <property type="protein sequence ID" value="KAA0888998.1"/>
    <property type="molecule type" value="Genomic_DNA"/>
</dbReference>
<feature type="domain" description="Multidrug resistance protein MdtA-like C-terminal permuted SH3" evidence="9">
    <location>
        <begin position="323"/>
        <end position="380"/>
    </location>
</feature>
<feature type="compositionally biased region" description="Polar residues" evidence="6">
    <location>
        <begin position="381"/>
        <end position="393"/>
    </location>
</feature>
<dbReference type="RefSeq" id="WP_149308629.1">
    <property type="nucleotide sequence ID" value="NZ_SRSD01000009.1"/>
</dbReference>
<feature type="region of interest" description="Disordered" evidence="6">
    <location>
        <begin position="381"/>
        <end position="402"/>
    </location>
</feature>
<dbReference type="NCBIfam" id="NF008606">
    <property type="entry name" value="PRK11578.1"/>
    <property type="match status" value="1"/>
</dbReference>
<dbReference type="SUPFAM" id="SSF111369">
    <property type="entry name" value="HlyD-like secretion proteins"/>
    <property type="match status" value="1"/>
</dbReference>
<dbReference type="GO" id="GO:1990961">
    <property type="term" value="P:xenobiotic detoxification by transmembrane export across the plasma membrane"/>
    <property type="evidence" value="ECO:0007669"/>
    <property type="project" value="InterPro"/>
</dbReference>
<dbReference type="Gene3D" id="2.40.420.20">
    <property type="match status" value="1"/>
</dbReference>
<dbReference type="Pfam" id="PF25967">
    <property type="entry name" value="RND-MFP_C"/>
    <property type="match status" value="1"/>
</dbReference>
<dbReference type="GO" id="GO:0019898">
    <property type="term" value="C:extrinsic component of membrane"/>
    <property type="evidence" value="ECO:0007669"/>
    <property type="project" value="InterPro"/>
</dbReference>
<feature type="coiled-coil region" evidence="5">
    <location>
        <begin position="96"/>
        <end position="123"/>
    </location>
</feature>
<feature type="compositionally biased region" description="Low complexity" evidence="6">
    <location>
        <begin position="270"/>
        <end position="286"/>
    </location>
</feature>
<accession>A0A5A9X981</accession>
<feature type="domain" description="Multidrug resistance protein MdtA-like barrel-sandwich hybrid" evidence="7">
    <location>
        <begin position="63"/>
        <end position="218"/>
    </location>
</feature>
<comment type="similarity">
    <text evidence="2">Belongs to the membrane fusion protein (MFP) (TC 8.A.1) family.</text>
</comment>
<dbReference type="GO" id="GO:1990281">
    <property type="term" value="C:efflux pump complex"/>
    <property type="evidence" value="ECO:0007669"/>
    <property type="project" value="TreeGrafter"/>
</dbReference>
<dbReference type="Proteomes" id="UP000324298">
    <property type="component" value="Unassembled WGS sequence"/>
</dbReference>
<dbReference type="GO" id="GO:0030313">
    <property type="term" value="C:cell envelope"/>
    <property type="evidence" value="ECO:0007669"/>
    <property type="project" value="UniProtKB-SubCell"/>
</dbReference>
<comment type="caution">
    <text evidence="10">The sequence shown here is derived from an EMBL/GenBank/DDBJ whole genome shotgun (WGS) entry which is preliminary data.</text>
</comment>
<dbReference type="Gene3D" id="2.40.30.170">
    <property type="match status" value="1"/>
</dbReference>
<gene>
    <name evidence="10" type="primary">macA</name>
    <name evidence="10" type="ORF">ET418_14180</name>
</gene>
<comment type="subcellular location">
    <subcellularLocation>
        <location evidence="1">Cell membrane</location>
    </subcellularLocation>
</comment>